<name>A0A8J5ILA6_9STRA</name>
<comment type="caution">
    <text evidence="2">The sequence shown here is derived from an EMBL/GenBank/DDBJ whole genome shotgun (WGS) entry which is preliminary data.</text>
</comment>
<evidence type="ECO:0000256" key="1">
    <source>
        <dbReference type="SAM" id="MobiDB-lite"/>
    </source>
</evidence>
<accession>A0A8J5ILA6</accession>
<dbReference type="EMBL" id="JAENGY010000869">
    <property type="protein sequence ID" value="KAG6955474.1"/>
    <property type="molecule type" value="Genomic_DNA"/>
</dbReference>
<protein>
    <submittedName>
        <fullName evidence="2">Uncharacterized protein</fullName>
    </submittedName>
</protein>
<feature type="non-terminal residue" evidence="2">
    <location>
        <position position="1"/>
    </location>
</feature>
<gene>
    <name evidence="2" type="ORF">JG688_00011872</name>
</gene>
<organism evidence="2 3">
    <name type="scientific">Phytophthora aleatoria</name>
    <dbReference type="NCBI Taxonomy" id="2496075"/>
    <lineage>
        <taxon>Eukaryota</taxon>
        <taxon>Sar</taxon>
        <taxon>Stramenopiles</taxon>
        <taxon>Oomycota</taxon>
        <taxon>Peronosporomycetes</taxon>
        <taxon>Peronosporales</taxon>
        <taxon>Peronosporaceae</taxon>
        <taxon>Phytophthora</taxon>
    </lineage>
</organism>
<keyword evidence="3" id="KW-1185">Reference proteome</keyword>
<dbReference type="AlphaFoldDB" id="A0A8J5ILA6"/>
<evidence type="ECO:0000313" key="2">
    <source>
        <dbReference type="EMBL" id="KAG6955474.1"/>
    </source>
</evidence>
<proteinExistence type="predicted"/>
<reference evidence="2" key="1">
    <citation type="submission" date="2021-01" db="EMBL/GenBank/DDBJ databases">
        <title>Phytophthora aleatoria, a newly-described species from Pinus radiata is distinct from Phytophthora cactorum isolates based on comparative genomics.</title>
        <authorList>
            <person name="Mcdougal R."/>
            <person name="Panda P."/>
            <person name="Williams N."/>
            <person name="Studholme D.J."/>
        </authorList>
    </citation>
    <scope>NUCLEOTIDE SEQUENCE</scope>
    <source>
        <strain evidence="2">NZFS 4037</strain>
    </source>
</reference>
<feature type="region of interest" description="Disordered" evidence="1">
    <location>
        <begin position="1"/>
        <end position="57"/>
    </location>
</feature>
<sequence>QEEEQILQNKARPGETSRGHGHYTSVKRPERKSDADGTATLKGEEVGGGRGGTGRAACEGIYRIPKGYAE</sequence>
<evidence type="ECO:0000313" key="3">
    <source>
        <dbReference type="Proteomes" id="UP000709295"/>
    </source>
</evidence>
<dbReference type="Proteomes" id="UP000709295">
    <property type="component" value="Unassembled WGS sequence"/>
</dbReference>